<protein>
    <submittedName>
        <fullName evidence="2">Uncharacterized protein</fullName>
    </submittedName>
</protein>
<evidence type="ECO:0000313" key="2">
    <source>
        <dbReference type="EMBL" id="VFJ69241.1"/>
    </source>
</evidence>
<name>A0A450TN99_9GAMM</name>
<organism evidence="2">
    <name type="scientific">Candidatus Kentrum sp. FW</name>
    <dbReference type="NCBI Taxonomy" id="2126338"/>
    <lineage>
        <taxon>Bacteria</taxon>
        <taxon>Pseudomonadati</taxon>
        <taxon>Pseudomonadota</taxon>
        <taxon>Gammaproteobacteria</taxon>
        <taxon>Candidatus Kentrum</taxon>
    </lineage>
</organism>
<gene>
    <name evidence="2" type="ORF">BECKFW1821C_GA0114237_101825</name>
</gene>
<reference evidence="2" key="1">
    <citation type="submission" date="2019-02" db="EMBL/GenBank/DDBJ databases">
        <authorList>
            <person name="Gruber-Vodicka R. H."/>
            <person name="Seah K. B. B."/>
        </authorList>
    </citation>
    <scope>NUCLEOTIDE SEQUENCE</scope>
    <source>
        <strain evidence="2">BECK_BZ131</strain>
    </source>
</reference>
<sequence>MKDSSIELTIRLIDPDLDDDERDLEAQRLLTQIQEDPEVISAKPAADHNGPPENSKAGEALLVGALVIVYGSRIKDSLRYLADRLTGKSIEMELEVAGKKLKVKAANQAELESAIQAARELLTQEVP</sequence>
<dbReference type="AlphaFoldDB" id="A0A450TN99"/>
<feature type="region of interest" description="Disordered" evidence="1">
    <location>
        <begin position="37"/>
        <end position="56"/>
    </location>
</feature>
<evidence type="ECO:0000256" key="1">
    <source>
        <dbReference type="SAM" id="MobiDB-lite"/>
    </source>
</evidence>
<dbReference type="EMBL" id="CAADFE010000018">
    <property type="protein sequence ID" value="VFJ69241.1"/>
    <property type="molecule type" value="Genomic_DNA"/>
</dbReference>
<accession>A0A450TN99</accession>
<proteinExistence type="predicted"/>